<proteinExistence type="inferred from homology"/>
<comment type="caution">
    <text evidence="2">The sequence shown here is derived from an EMBL/GenBank/DDBJ whole genome shotgun (WGS) entry which is preliminary data.</text>
</comment>
<name>A0A937HGH4_9PROT</name>
<dbReference type="InterPro" id="IPR014748">
    <property type="entry name" value="Enoyl-CoA_hydra_C"/>
</dbReference>
<dbReference type="Gene3D" id="3.90.226.10">
    <property type="entry name" value="2-enoyl-CoA Hydratase, Chain A, domain 1"/>
    <property type="match status" value="1"/>
</dbReference>
<dbReference type="Gene3D" id="1.10.12.10">
    <property type="entry name" value="Lyase 2-enoyl-coa Hydratase, Chain A, domain 2"/>
    <property type="match status" value="1"/>
</dbReference>
<dbReference type="Proteomes" id="UP000785783">
    <property type="component" value="Unassembled WGS sequence"/>
</dbReference>
<dbReference type="PANTHER" id="PTHR43459:SF1">
    <property type="entry name" value="EG:BACN32G11.4 PROTEIN"/>
    <property type="match status" value="1"/>
</dbReference>
<dbReference type="AlphaFoldDB" id="A0A937HGH4"/>
<dbReference type="Pfam" id="PF00378">
    <property type="entry name" value="ECH_1"/>
    <property type="match status" value="1"/>
</dbReference>
<dbReference type="SUPFAM" id="SSF52096">
    <property type="entry name" value="ClpP/crotonase"/>
    <property type="match status" value="1"/>
</dbReference>
<gene>
    <name evidence="2" type="ORF">ISQ19_03475</name>
</gene>
<organism evidence="2 3">
    <name type="scientific">PS1 clade bacterium</name>
    <dbReference type="NCBI Taxonomy" id="2175152"/>
    <lineage>
        <taxon>Bacteria</taxon>
        <taxon>Pseudomonadati</taxon>
        <taxon>Pseudomonadota</taxon>
        <taxon>Alphaproteobacteria</taxon>
        <taxon>PS1 clade</taxon>
    </lineage>
</organism>
<protein>
    <submittedName>
        <fullName evidence="2">Enoyl-CoA hydratase/isomerase</fullName>
    </submittedName>
</protein>
<dbReference type="InterPro" id="IPR001753">
    <property type="entry name" value="Enoyl-CoA_hydra/iso"/>
</dbReference>
<evidence type="ECO:0000256" key="1">
    <source>
        <dbReference type="ARBA" id="ARBA00005254"/>
    </source>
</evidence>
<dbReference type="CDD" id="cd06558">
    <property type="entry name" value="crotonase-like"/>
    <property type="match status" value="1"/>
</dbReference>
<sequence>MTYEYDLLKLDIENNIATLSFNDPDSLNAMSGPMLASMDLALDEIENPDNGVRALIITGAGRGFCAGANVARMDGGDGDGPKRNRAPDAGEGLEKIYHPLLRRFRNLHCPIVSAVNGPCAGIGMSFALMADMVVANESAFFLQAFRRIGLVPDGGATYLLPRLIGMARARELTIMGERLPSATALEWGLINRRVADDKLLDEAQALAAELAKGPHSLKLIRNLLWESVDAKYEEQLNNERMAQRTAGRTDDFKEGVSAFNEKRDANFTGS</sequence>
<dbReference type="GO" id="GO:0003824">
    <property type="term" value="F:catalytic activity"/>
    <property type="evidence" value="ECO:0007669"/>
    <property type="project" value="UniProtKB-ARBA"/>
</dbReference>
<dbReference type="EMBL" id="JADHOK010000032">
    <property type="protein sequence ID" value="MBL6761739.1"/>
    <property type="molecule type" value="Genomic_DNA"/>
</dbReference>
<evidence type="ECO:0000313" key="2">
    <source>
        <dbReference type="EMBL" id="MBL6761739.1"/>
    </source>
</evidence>
<evidence type="ECO:0000313" key="3">
    <source>
        <dbReference type="Proteomes" id="UP000785783"/>
    </source>
</evidence>
<dbReference type="PANTHER" id="PTHR43459">
    <property type="entry name" value="ENOYL-COA HYDRATASE"/>
    <property type="match status" value="1"/>
</dbReference>
<reference evidence="2" key="1">
    <citation type="submission" date="2020-10" db="EMBL/GenBank/DDBJ databases">
        <title>Microbiome of the Black Sea water column analyzed by genome centric metagenomics.</title>
        <authorList>
            <person name="Cabello-Yeves P.J."/>
            <person name="Callieri C."/>
            <person name="Picazo A."/>
            <person name="Mehrshad M."/>
            <person name="Haro-Moreno J.M."/>
            <person name="Roda-Garcia J."/>
            <person name="Dzembekova N."/>
            <person name="Slabakova V."/>
            <person name="Slabakova N."/>
            <person name="Moncheva S."/>
            <person name="Rodriguez-Valera F."/>
        </authorList>
    </citation>
    <scope>NUCLEOTIDE SEQUENCE</scope>
    <source>
        <strain evidence="2">BS307-5m-G5</strain>
    </source>
</reference>
<dbReference type="NCBIfam" id="NF004635">
    <property type="entry name" value="PRK05981.1"/>
    <property type="match status" value="1"/>
</dbReference>
<dbReference type="InterPro" id="IPR029045">
    <property type="entry name" value="ClpP/crotonase-like_dom_sf"/>
</dbReference>
<comment type="similarity">
    <text evidence="1">Belongs to the enoyl-CoA hydratase/isomerase family.</text>
</comment>
<accession>A0A937HGH4</accession>